<keyword evidence="4" id="KW-1185">Reference proteome</keyword>
<accession>A0A9P6H678</accession>
<reference evidence="3" key="1">
    <citation type="journal article" date="2020" name="Nat. Commun.">
        <title>Large-scale genome sequencing of mycorrhizal fungi provides insights into the early evolution of symbiotic traits.</title>
        <authorList>
            <person name="Miyauchi S."/>
            <person name="Kiss E."/>
            <person name="Kuo A."/>
            <person name="Drula E."/>
            <person name="Kohler A."/>
            <person name="Sanchez-Garcia M."/>
            <person name="Morin E."/>
            <person name="Andreopoulos B."/>
            <person name="Barry K.W."/>
            <person name="Bonito G."/>
            <person name="Buee M."/>
            <person name="Carver A."/>
            <person name="Chen C."/>
            <person name="Cichocki N."/>
            <person name="Clum A."/>
            <person name="Culley D."/>
            <person name="Crous P.W."/>
            <person name="Fauchery L."/>
            <person name="Girlanda M."/>
            <person name="Hayes R.D."/>
            <person name="Keri Z."/>
            <person name="LaButti K."/>
            <person name="Lipzen A."/>
            <person name="Lombard V."/>
            <person name="Magnuson J."/>
            <person name="Maillard F."/>
            <person name="Murat C."/>
            <person name="Nolan M."/>
            <person name="Ohm R.A."/>
            <person name="Pangilinan J."/>
            <person name="Pereira M.F."/>
            <person name="Perotto S."/>
            <person name="Peter M."/>
            <person name="Pfister S."/>
            <person name="Riley R."/>
            <person name="Sitrit Y."/>
            <person name="Stielow J.B."/>
            <person name="Szollosi G."/>
            <person name="Zifcakova L."/>
            <person name="Stursova M."/>
            <person name="Spatafora J.W."/>
            <person name="Tedersoo L."/>
            <person name="Vaario L.M."/>
            <person name="Yamada A."/>
            <person name="Yan M."/>
            <person name="Wang P."/>
            <person name="Xu J."/>
            <person name="Bruns T."/>
            <person name="Baldrian P."/>
            <person name="Vilgalys R."/>
            <person name="Dunand C."/>
            <person name="Henrissat B."/>
            <person name="Grigoriev I.V."/>
            <person name="Hibbett D."/>
            <person name="Nagy L.G."/>
            <person name="Martin F.M."/>
        </authorList>
    </citation>
    <scope>NUCLEOTIDE SEQUENCE</scope>
    <source>
        <strain evidence="3">UH-Tt-Lm1</strain>
    </source>
</reference>
<keyword evidence="2" id="KW-0812">Transmembrane</keyword>
<evidence type="ECO:0000313" key="4">
    <source>
        <dbReference type="Proteomes" id="UP000736335"/>
    </source>
</evidence>
<organism evidence="3 4">
    <name type="scientific">Thelephora terrestris</name>
    <dbReference type="NCBI Taxonomy" id="56493"/>
    <lineage>
        <taxon>Eukaryota</taxon>
        <taxon>Fungi</taxon>
        <taxon>Dikarya</taxon>
        <taxon>Basidiomycota</taxon>
        <taxon>Agaricomycotina</taxon>
        <taxon>Agaricomycetes</taxon>
        <taxon>Thelephorales</taxon>
        <taxon>Thelephoraceae</taxon>
        <taxon>Thelephora</taxon>
    </lineage>
</organism>
<proteinExistence type="predicted"/>
<dbReference type="Proteomes" id="UP000736335">
    <property type="component" value="Unassembled WGS sequence"/>
</dbReference>
<dbReference type="AlphaFoldDB" id="A0A9P6H678"/>
<keyword evidence="2" id="KW-0472">Membrane</keyword>
<evidence type="ECO:0000313" key="3">
    <source>
        <dbReference type="EMBL" id="KAF9778427.1"/>
    </source>
</evidence>
<gene>
    <name evidence="3" type="ORF">BJ322DRAFT_497475</name>
</gene>
<dbReference type="EMBL" id="WIUZ02000023">
    <property type="protein sequence ID" value="KAF9778427.1"/>
    <property type="molecule type" value="Genomic_DNA"/>
</dbReference>
<dbReference type="OrthoDB" id="10420540at2759"/>
<name>A0A9P6H678_9AGAM</name>
<reference evidence="3" key="2">
    <citation type="submission" date="2020-11" db="EMBL/GenBank/DDBJ databases">
        <authorList>
            <consortium name="DOE Joint Genome Institute"/>
            <person name="Kuo A."/>
            <person name="Miyauchi S."/>
            <person name="Kiss E."/>
            <person name="Drula E."/>
            <person name="Kohler A."/>
            <person name="Sanchez-Garcia M."/>
            <person name="Andreopoulos B."/>
            <person name="Barry K.W."/>
            <person name="Bonito G."/>
            <person name="Buee M."/>
            <person name="Carver A."/>
            <person name="Chen C."/>
            <person name="Cichocki N."/>
            <person name="Clum A."/>
            <person name="Culley D."/>
            <person name="Crous P.W."/>
            <person name="Fauchery L."/>
            <person name="Girlanda M."/>
            <person name="Hayes R."/>
            <person name="Keri Z."/>
            <person name="Labutti K."/>
            <person name="Lipzen A."/>
            <person name="Lombard V."/>
            <person name="Magnuson J."/>
            <person name="Maillard F."/>
            <person name="Morin E."/>
            <person name="Murat C."/>
            <person name="Nolan M."/>
            <person name="Ohm R."/>
            <person name="Pangilinan J."/>
            <person name="Pereira M."/>
            <person name="Perotto S."/>
            <person name="Peter M."/>
            <person name="Riley R."/>
            <person name="Sitrit Y."/>
            <person name="Stielow B."/>
            <person name="Szollosi G."/>
            <person name="Zifcakova L."/>
            <person name="Stursova M."/>
            <person name="Spatafora J.W."/>
            <person name="Tedersoo L."/>
            <person name="Vaario L.-M."/>
            <person name="Yamada A."/>
            <person name="Yan M."/>
            <person name="Wang P."/>
            <person name="Xu J."/>
            <person name="Bruns T."/>
            <person name="Baldrian P."/>
            <person name="Vilgalys R."/>
            <person name="Henrissat B."/>
            <person name="Grigoriev I.V."/>
            <person name="Hibbett D."/>
            <person name="Nagy L.G."/>
            <person name="Martin F.M."/>
        </authorList>
    </citation>
    <scope>NUCLEOTIDE SEQUENCE</scope>
    <source>
        <strain evidence="3">UH-Tt-Lm1</strain>
    </source>
</reference>
<keyword evidence="2" id="KW-1133">Transmembrane helix</keyword>
<feature type="region of interest" description="Disordered" evidence="1">
    <location>
        <begin position="251"/>
        <end position="282"/>
    </location>
</feature>
<evidence type="ECO:0000256" key="1">
    <source>
        <dbReference type="SAM" id="MobiDB-lite"/>
    </source>
</evidence>
<comment type="caution">
    <text evidence="3">The sequence shown here is derived from an EMBL/GenBank/DDBJ whole genome shotgun (WGS) entry which is preliminary data.</text>
</comment>
<evidence type="ECO:0000256" key="2">
    <source>
        <dbReference type="SAM" id="Phobius"/>
    </source>
</evidence>
<feature type="region of interest" description="Disordered" evidence="1">
    <location>
        <begin position="58"/>
        <end position="140"/>
    </location>
</feature>
<protein>
    <submittedName>
        <fullName evidence="3">Uncharacterized protein</fullName>
    </submittedName>
</protein>
<sequence>MAMAALASPMLKIGQGFGTWLIPIIIFGILGSLSVLSLAGLVCAYSCLPRRERMDQEPELTHEIYRTPTTPYRDPSSDRPVDATIGRLITHSRSLHVPRNQTVSPHRLRPQLSSPELRYTSQPPPYTYRRAPTSTPYRNQRPHGQVYFNHITHPGRTYPIPRQPQQQPLPPENVSIQPERCFSASSPSSYSSSCTSIGGSVFAEVFFPPSTPSISSQESLAPVQTLHCVNLTEPRDSDTDYDVRVALSTPPNHKELTDLSNLPDPYGAEKLPTPRPVGDLNGRFGRANRRLIIVDNNLIGMDSQIPSDHPEARALGQAEVTRPVVRSTSEWRTAERTAAVVRVDEEETRVQAVKPSQVGHDEARGAVLKVICPDTGDLWKMPVIPGETLAGFAGRVKQRTGGDVMLFVDDEILASEEDWKAMRAGGRIVAHLIR</sequence>
<feature type="transmembrane region" description="Helical" evidence="2">
    <location>
        <begin position="20"/>
        <end position="48"/>
    </location>
</feature>